<proteinExistence type="predicted"/>
<protein>
    <submittedName>
        <fullName evidence="7">SNF2 family helicase/ATPase, putative</fullName>
    </submittedName>
</protein>
<dbReference type="SUPFAM" id="SSF52540">
    <property type="entry name" value="P-loop containing nucleoside triphosphate hydrolases"/>
    <property type="match status" value="2"/>
</dbReference>
<dbReference type="STRING" id="655827.E9ECB8"/>
<dbReference type="CDD" id="cd18793">
    <property type="entry name" value="SF2_C_SNF"/>
    <property type="match status" value="1"/>
</dbReference>
<dbReference type="SMART" id="SM00487">
    <property type="entry name" value="DEXDc"/>
    <property type="match status" value="1"/>
</dbReference>
<dbReference type="OrthoDB" id="5857104at2759"/>
<gene>
    <name evidence="7" type="ORF">MAC_07516</name>
</gene>
<dbReference type="GO" id="GO:0004386">
    <property type="term" value="F:helicase activity"/>
    <property type="evidence" value="ECO:0007669"/>
    <property type="project" value="UniProtKB-KW"/>
</dbReference>
<dbReference type="InterPro" id="IPR009060">
    <property type="entry name" value="UBA-like_sf"/>
</dbReference>
<accession>E9ECB8</accession>
<dbReference type="SMART" id="SM00490">
    <property type="entry name" value="HELICc"/>
    <property type="match status" value="1"/>
</dbReference>
<dbReference type="EMBL" id="GL698547">
    <property type="protein sequence ID" value="EFY86438.1"/>
    <property type="molecule type" value="Genomic_DNA"/>
</dbReference>
<evidence type="ECO:0000313" key="8">
    <source>
        <dbReference type="Proteomes" id="UP000002499"/>
    </source>
</evidence>
<dbReference type="OMA" id="IQDKWAA"/>
<keyword evidence="7" id="KW-0347">Helicase</keyword>
<dbReference type="InterPro" id="IPR014001">
    <property type="entry name" value="Helicase_ATP-bd"/>
</dbReference>
<dbReference type="Pfam" id="PF00271">
    <property type="entry name" value="Helicase_C"/>
    <property type="match status" value="1"/>
</dbReference>
<evidence type="ECO:0000259" key="5">
    <source>
        <dbReference type="PROSITE" id="PS51192"/>
    </source>
</evidence>
<evidence type="ECO:0000259" key="6">
    <source>
        <dbReference type="PROSITE" id="PS51194"/>
    </source>
</evidence>
<evidence type="ECO:0000256" key="3">
    <source>
        <dbReference type="ARBA" id="ARBA00022840"/>
    </source>
</evidence>
<feature type="domain" description="Helicase C-terminal" evidence="6">
    <location>
        <begin position="852"/>
        <end position="1012"/>
    </location>
</feature>
<feature type="compositionally biased region" description="Pro residues" evidence="4">
    <location>
        <begin position="1"/>
        <end position="10"/>
    </location>
</feature>
<dbReference type="PANTHER" id="PTHR10799">
    <property type="entry name" value="SNF2/RAD54 HELICASE FAMILY"/>
    <property type="match status" value="1"/>
</dbReference>
<dbReference type="InParanoid" id="E9ECB8"/>
<evidence type="ECO:0000256" key="4">
    <source>
        <dbReference type="SAM" id="MobiDB-lite"/>
    </source>
</evidence>
<evidence type="ECO:0000256" key="1">
    <source>
        <dbReference type="ARBA" id="ARBA00022741"/>
    </source>
</evidence>
<dbReference type="AlphaFoldDB" id="E9ECB8"/>
<feature type="region of interest" description="Disordered" evidence="4">
    <location>
        <begin position="214"/>
        <end position="300"/>
    </location>
</feature>
<feature type="region of interest" description="Disordered" evidence="4">
    <location>
        <begin position="434"/>
        <end position="458"/>
    </location>
</feature>
<dbReference type="GO" id="GO:0016787">
    <property type="term" value="F:hydrolase activity"/>
    <property type="evidence" value="ECO:0007669"/>
    <property type="project" value="UniProtKB-KW"/>
</dbReference>
<sequence length="1027" mass="115758">MIDSSPPPPMRHSSPAPRTPSISRVPTRLEDVDELAGATIPCSPSAFLRDPSREREITQPTQILSKPGLALAMDRSSSPASIIEVPASSPFQPKEPSRLGSRLAPAGTFFRPPPRPPPPRSKESKRPAAEPISLISDDEGDTSPPRGDIRPTTFKAKIAEFVYNPAAEEREVKTKLRQIYDVFGNKYPSERVREALIACKNDLDDAISWLESVPKQTGKSIRQESSKPNKRRLVSKAALQSDARRPISLDRNTSPSLPSSPPQKKEKPQKRRLVQGLKKRNDSSPQKSFDGPTPSRKKPVVIDLVDNDKEDAFEAEPSPAPSEEDDDRVLNCLNTSTLKELAAMTGMKEDLLEPLIEKRPFDDLSQARRVSATKKAGARKSPRVSIGESAVDAVEVFLNAVTAIDEVVAKCETKGQAVRSVMDSWDLDMFGHNKRSSRASPDVDMPPTPNSMTSKYSRPLIPRQPKMMDGHCQMKPFQLFGLNWMSLLCSYDIGCILADEMGLGKTCQVISLMCHLVEEYEREPKASRPWPNLIVVPPSTYNNWLHEFERFAPDLSVVGYRGSQSERAEIAYEVERDPESYHVVLATYSQINSDADVEAMQSFDLNAAVFDEGHKMKNPETKIYRHLRRIPATWKMLLTGTPVQNNLLEMTALLNFINPQMFDGYMDDIRYIFSQKVTIKDVSNGAFLYAERVRRARTILEPFILQRRKDQVLSDMPPKICTVVHCDMTDSQKKTYAEYEELFKQEPSLRAPRAKGRQNDQNNVWIQLRKAALHPLLFRRHFTDEMVAEMGKILMDRIPQSELHQPDIKHLVQELKNSSDFELHLWCRDYPRLLKQFDIPSAAELDSGKVTKLLELIRQYQENGDRVLVFSKYSRLIELLQEVLALQGVDHRVLMGNTNVSERQTLIDEFNEDASIPVFLLTTGAGGTGINLTAANKVIIFDLSDNPQDDIQAENRAHRLGQKRDVEVIRLIASQSIEELIYKACQKKIELANKVTGAGALEDTHGPEQNMEQEVRKMMLAGKMTPP</sequence>
<dbReference type="GO" id="GO:0005524">
    <property type="term" value="F:ATP binding"/>
    <property type="evidence" value="ECO:0007669"/>
    <property type="project" value="InterPro"/>
</dbReference>
<dbReference type="InterPro" id="IPR027417">
    <property type="entry name" value="P-loop_NTPase"/>
</dbReference>
<keyword evidence="1" id="KW-0547">Nucleotide-binding</keyword>
<dbReference type="InterPro" id="IPR000330">
    <property type="entry name" value="SNF2_N"/>
</dbReference>
<dbReference type="eggNOG" id="KOG0389">
    <property type="taxonomic scope" value="Eukaryota"/>
</dbReference>
<dbReference type="HOGENOM" id="CLU_000315_16_2_1"/>
<keyword evidence="2" id="KW-0378">Hydrolase</keyword>
<reference evidence="7 8" key="1">
    <citation type="journal article" date="2011" name="PLoS Genet.">
        <title>Genome sequencing and comparative transcriptomics of the model entomopathogenic fungi Metarhizium anisopliae and M. acridum.</title>
        <authorList>
            <person name="Gao Q."/>
            <person name="Jin K."/>
            <person name="Ying S.H."/>
            <person name="Zhang Y."/>
            <person name="Xiao G."/>
            <person name="Shang Y."/>
            <person name="Duan Z."/>
            <person name="Hu X."/>
            <person name="Xie X.Q."/>
            <person name="Zhou G."/>
            <person name="Peng G."/>
            <person name="Luo Z."/>
            <person name="Huang W."/>
            <person name="Wang B."/>
            <person name="Fang W."/>
            <person name="Wang S."/>
            <person name="Zhong Y."/>
            <person name="Ma L.J."/>
            <person name="St Leger R.J."/>
            <person name="Zhao G.P."/>
            <person name="Pei Y."/>
            <person name="Feng M.G."/>
            <person name="Xia Y."/>
            <person name="Wang C."/>
        </authorList>
    </citation>
    <scope>NUCLEOTIDE SEQUENCE [LARGE SCALE GENOMIC DNA]</scope>
    <source>
        <strain evidence="7 8">CQMa 102</strain>
    </source>
</reference>
<feature type="region of interest" description="Disordered" evidence="4">
    <location>
        <begin position="1"/>
        <end position="151"/>
    </location>
</feature>
<evidence type="ECO:0000313" key="7">
    <source>
        <dbReference type="EMBL" id="EFY86438.1"/>
    </source>
</evidence>
<dbReference type="InterPro" id="IPR038718">
    <property type="entry name" value="SNF2-like_sf"/>
</dbReference>
<dbReference type="Proteomes" id="UP000002499">
    <property type="component" value="Unassembled WGS sequence"/>
</dbReference>
<feature type="domain" description="Helicase ATP-binding" evidence="5">
    <location>
        <begin position="486"/>
        <end position="660"/>
    </location>
</feature>
<dbReference type="Pfam" id="PF00176">
    <property type="entry name" value="SNF2-rel_dom"/>
    <property type="match status" value="1"/>
</dbReference>
<keyword evidence="8" id="KW-1185">Reference proteome</keyword>
<dbReference type="InterPro" id="IPR001650">
    <property type="entry name" value="Helicase_C-like"/>
</dbReference>
<dbReference type="SUPFAM" id="SSF46934">
    <property type="entry name" value="UBA-like"/>
    <property type="match status" value="1"/>
</dbReference>
<dbReference type="GeneID" id="19251827"/>
<dbReference type="Gene3D" id="3.40.50.300">
    <property type="entry name" value="P-loop containing nucleotide triphosphate hydrolases"/>
    <property type="match status" value="1"/>
</dbReference>
<dbReference type="PROSITE" id="PS51194">
    <property type="entry name" value="HELICASE_CTER"/>
    <property type="match status" value="1"/>
</dbReference>
<organism evidence="8">
    <name type="scientific">Metarhizium acridum (strain CQMa 102)</name>
    <dbReference type="NCBI Taxonomy" id="655827"/>
    <lineage>
        <taxon>Eukaryota</taxon>
        <taxon>Fungi</taxon>
        <taxon>Dikarya</taxon>
        <taxon>Ascomycota</taxon>
        <taxon>Pezizomycotina</taxon>
        <taxon>Sordariomycetes</taxon>
        <taxon>Hypocreomycetidae</taxon>
        <taxon>Hypocreales</taxon>
        <taxon>Clavicipitaceae</taxon>
        <taxon>Metarhizium</taxon>
    </lineage>
</organism>
<evidence type="ECO:0000256" key="2">
    <source>
        <dbReference type="ARBA" id="ARBA00022801"/>
    </source>
</evidence>
<dbReference type="KEGG" id="maw:19251827"/>
<dbReference type="Gene3D" id="3.40.50.10810">
    <property type="entry name" value="Tandem AAA-ATPase domain"/>
    <property type="match status" value="1"/>
</dbReference>
<name>E9ECB8_METAQ</name>
<dbReference type="PROSITE" id="PS51192">
    <property type="entry name" value="HELICASE_ATP_BIND_1"/>
    <property type="match status" value="1"/>
</dbReference>
<keyword evidence="3" id="KW-0067">ATP-binding</keyword>
<dbReference type="InterPro" id="IPR049730">
    <property type="entry name" value="SNF2/RAD54-like_C"/>
</dbReference>